<reference evidence="1" key="2">
    <citation type="submission" date="2018-05" db="EMBL/GenBank/DDBJ databases">
        <title>OmerRS3 (Oryza meridionalis Reference Sequence Version 3).</title>
        <authorList>
            <person name="Zhang J."/>
            <person name="Kudrna D."/>
            <person name="Lee S."/>
            <person name="Talag J."/>
            <person name="Welchert J."/>
            <person name="Wing R.A."/>
        </authorList>
    </citation>
    <scope>NUCLEOTIDE SEQUENCE [LARGE SCALE GENOMIC DNA]</scope>
    <source>
        <strain evidence="1">cv. OR44</strain>
    </source>
</reference>
<protein>
    <submittedName>
        <fullName evidence="1">Uncharacterized protein</fullName>
    </submittedName>
</protein>
<dbReference type="Proteomes" id="UP000008021">
    <property type="component" value="Chromosome 3"/>
</dbReference>
<evidence type="ECO:0000313" key="1">
    <source>
        <dbReference type="EnsemblPlants" id="OMERI03G20810.10"/>
    </source>
</evidence>
<organism evidence="1">
    <name type="scientific">Oryza meridionalis</name>
    <dbReference type="NCBI Taxonomy" id="40149"/>
    <lineage>
        <taxon>Eukaryota</taxon>
        <taxon>Viridiplantae</taxon>
        <taxon>Streptophyta</taxon>
        <taxon>Embryophyta</taxon>
        <taxon>Tracheophyta</taxon>
        <taxon>Spermatophyta</taxon>
        <taxon>Magnoliopsida</taxon>
        <taxon>Liliopsida</taxon>
        <taxon>Poales</taxon>
        <taxon>Poaceae</taxon>
        <taxon>BOP clade</taxon>
        <taxon>Oryzoideae</taxon>
        <taxon>Oryzeae</taxon>
        <taxon>Oryzinae</taxon>
        <taxon>Oryza</taxon>
    </lineage>
</organism>
<reference evidence="1" key="1">
    <citation type="submission" date="2015-04" db="UniProtKB">
        <authorList>
            <consortium name="EnsemblPlants"/>
        </authorList>
    </citation>
    <scope>IDENTIFICATION</scope>
</reference>
<name>A0A0E0D2P3_9ORYZ</name>
<sequence length="115" mass="12660">MGLSTPCDCGLLYRSCCRPWPAWLPRHPSGRPVSFARRGAAWGLGPISITATRAAVQAPSAAYSLRKSISPSPRPRLPEVSLRARRRPLPPVPISFPRAAVPSSCCFRLRFRVRP</sequence>
<accession>A0A0E0D2P3</accession>
<dbReference type="AlphaFoldDB" id="A0A0E0D2P3"/>
<evidence type="ECO:0000313" key="2">
    <source>
        <dbReference type="Proteomes" id="UP000008021"/>
    </source>
</evidence>
<keyword evidence="2" id="KW-1185">Reference proteome</keyword>
<dbReference type="HOGENOM" id="CLU_2112789_0_0_1"/>
<dbReference type="Gramene" id="OMERI03G20810.10">
    <property type="protein sequence ID" value="OMERI03G20810.10"/>
    <property type="gene ID" value="OMERI03G20810"/>
</dbReference>
<proteinExistence type="predicted"/>
<dbReference type="EnsemblPlants" id="OMERI03G20810.10">
    <property type="protein sequence ID" value="OMERI03G20810.10"/>
    <property type="gene ID" value="OMERI03G20810"/>
</dbReference>